<dbReference type="NCBIfam" id="TIGR04393">
    <property type="entry name" value="rpt_T5SS_PEPC"/>
    <property type="match status" value="1"/>
</dbReference>
<protein>
    <recommendedName>
        <fullName evidence="5">Ig-like domain-containing protein</fullName>
    </recommendedName>
</protein>
<dbReference type="Pfam" id="PF03372">
    <property type="entry name" value="Exo_endo_phos"/>
    <property type="match status" value="1"/>
</dbReference>
<sequence>MKSTLTLLIAFILAISFAPAIRATDVYWDTGVSGSWFTPNGWRTGSPSGAAQNAPTENDAAFVTDGNIAISNGITAVSGSSFIGYGAGASGTLAIAGGGVWTNTTSNNTYVGYEGTGVLKIDQGGVANTNYLQIAAKDTTSSGTVIVDGYLNNRVGMLYVGGVGDGTLIVGQTGTLYLQSSFRVGGYNSATSDPNPNPNFIKGAGNGIARIEGMVSGLSRTIAVGFDGKGRMDVTTTGTIKNNNIYVGDHGGASGTANLGGYWESAGDILRVGASGTGVFNIQPTGTFIGTNSAATTSIAHVAQSTGTLNVEGFMSVSGDIRVSNANAANGTLKISGTLLNNTVGARRTYLAYVAGANATVNMEPGALFVTGSYFLLGRQGSAEMTVAPGAAVHVGTYSQIGDQLDSGTASPTYNQPTGRGTLRLAGLWSGSTHINIGNSANGYVEVLESGTLLAGTYISIAQGTKSSGTAIIRGYMGIGDHFYMGVGTANVHIAQTGTIVTGLNGSNGYVHLGRNAAGSGTMKVDGLFDLRGSFQTGYGGKGTLDISETGAVIVKTYSALGSTNNSLGTANVAGIWANTTHFYLGRNPTVNVTSSGTGILNILPAGIVTVGGNFIAAADANAGKTTAEGVTSTGTASVAGLLNVTGKLILGQLGDAHIHVAPTGSVIVGGDYSQNGQSSLAVTLDGSRDTPCVTVLSAAALDGALRVDGLENMTGYATAASAAKATDLPSAVILRATGGIKGNFASVTTATALTGTNSLPDYIFHGKNILNATEYHIGHLLAWRAPAANAHGTFTIASGKTFTIDTPLANRADAAALATGWDGKSLAKKGPGTLVLAEPGTRTGDTAIESGTLRVATPAVALGNLVNNATLDLGGSASDGYRTVEAATLAGTGAIHLAINPATGTGDRLIIRGNASGVQRIHITIDGSQTGPLDPALLANLITVQGVNGAIFTGNFTYNGNAHSFTQQPNGDISSSNATIPVTFDAQGGTLNGQPASKAVLPSQPYGPLPAPTRAGYIFSGWWTASGGTGTLVSPDTIVANSTAHTLYARWVSSDSQPTTAALTVTFSPQGGSVSPLAKTVHQNTAYGDLPAPTRAGVTFSGWFTAPSGGTQVTAATNVPADSADHILYARWATTPVTPSPEVEIRVRPAPGTPGVYRVVSANLRGNAGGDAEPSKTYDAWWTGAASTYYGESTPYTRNLLPRRAVLRETILALNADIVCCQEVTWAQLEDMLAVMPGYAAFKYPINNTTPSTSTQGNGILYSTEKFELLDKDHFWSNAHPRTPGTYPTIGSHRDASWVKLRDKKTGREFVVWNTHLQHNPAEYGPTGNDEARLHEIRLVLQAAALHHPDTPQLLFGDFNVGYTDISITHIHQAGWYDTFARVNSEANPGNTHHGFSGYDYNTSSNTKIDFIFARGAVVTHSSEIIRDYKTVNGVKRYPSDHYFVSADISFAGETSPPPSNLVAIDETPFAAPSGLAINSGTLFISDSENHNIRAAALSSNATAAVFAGSTGSASGLTDGTGAAARFNTPIGLAFASGTLHVADSANAAIRKVSSGAVASTLATVGVAPSGIATDTEGNTYVADADTHAIYKITPAGAVTTLAGNPGDSGLVDAAGAAARFNAPGALAYDTAGALYIADTGNNAIRKLVLDTGAVTTIYPAAGAAPLTAPAGLALGSGTLYIADTGCDAIRALALATGSLTLVAGNPDTRAITYTSSTIAGANTYVVPATPKLYAADGTGTTARFNSPTALVLASGTLYVADTGNAVVRKINLATGAVTTTGTSARIGSIASQILSGSTAPVGTVAQTITITFNAGGGTVSPSTKTAAKGSAYGADGLWPVPSRDGYAFAGWWTGADGTGAQVSAATIVPSAANSQTLHAKWTEDGSTGGGGSAKTITVMFDPQDGEVSAESKTVTQGAAYGSLPVASRAGHLFAGWFATAAGTGDQVTVTTPVDPAADNHTLYAKWTPFGAAHTGATETVATSGTFYPERGIRQIISDGTTVAYQFHNTSADPALAAAAARSGVWSYADTNFIIAPGAPLTADGAGIFALGESAAGSHPVTFIGKNVNSNIALTGNQDSRQAVAAGNDASIYLYGGALSRTGGGASETIRLNGSATGAPALFHGEDLSIFVRDSRSKAVTIGDGQASFTLKRGEILSENTTFDGIGVPAFLVNSGSVNRAITLEDVAIATTSESCAPALQIHGSLATLAYSGGSITTAGLFSPGILFLTGNANNGRTDINAFIENVTINAAYSAGIDWNFQENYSIVGMPDSQAVMPKPDGAGGTYEIHLANSRVSGALGSIRIAAAGALNTPYAENIRIHLRDTTLDGPVKMTAGLPGGAFPSTTGATLELTGSGATLSGGVHIDGTPAALHPHDAIIMLNGSTISGNIAIMSRGFMDVMFTDSSVNGHYILTGDSELLARHTRSTVAGALNLADNATAGITLVEGSSILGGITLAGNASATITLDEVSSVGGGITLSENARLAISSGGGDTLAGDLTINGNATLEINSADSTASINGRLTLAGAALRLRGKARFACSLSVTNPAATLVIAEATTQSMTLLGDAGVMNSSGITGPVNLVIESISPDAVGQADIHVIYDATGRTTAATFTNLAPILLGPITYTPEIRADGVHLILTTNTPAIPSGNDLPATTNVNGDATTLSVTTTGEPPFAYQWQVSTDSGANWADVSGANSASLALTGLGSADNGKHYRVIITNAAGTIISAPTALAGIIPLEAPTITTQPAAQTVTAGGTATFTVAATGNPAPTYQWQSAPVGTDTWTAIDNATSATLTLSSVTLAQNGMQYRCVVTNSQAFVNSAAASLTVNQAPVFTTQPANQSIIEGANATFSVTVTGNPEPSLQWQSAAAGSNTWTNISGATLSTLSRPAATTAMNGTQYRCVASNGISPDATSDVAVLTVTSQAVADAQALKTQLEAPSVGTITVSGTVDLSLVGGATLAPGNTIVGADSSSTITGNLTIPETASGTVILGVNFIDGALTITGANDVDVSHCAFTNTPVAITGNADNVTFSWNEFTATGGSGSAMTISNAGKDTGVLLHNNLWGDGLKSDMPSVTNAQVYMYNNYFTAPGNTTATVAGEDAQILSVNNVYKGTNNPLTTQSTGKLHTSGNDMISTTGTTAPGDDEVFVPSYSHTISPADAALVASITANAGNTDGKNSVPPAQTNGTASISATVTGAGSGTTASSAHVPALGAFTLTANATGFAPNSWQWYLDNFAIAGATSETYAVTNADKGTHAGTYAVALTATTGEIVTSGAFTVTVGELAAPVITTQPASKTIKVGDSTTFTVAATGDSLTYQWKKNGTDIPGATNANLVVTNAQKSDAGSYTVVVTNPAGSKTSNPATLTVNDASSGGGGGGGGAPSLFLLPAMLLLLAGRSLRQRRTS</sequence>
<evidence type="ECO:0000256" key="4">
    <source>
        <dbReference type="SAM" id="SignalP"/>
    </source>
</evidence>
<dbReference type="InterPro" id="IPR013425">
    <property type="entry name" value="Autotrns_rpt"/>
</dbReference>
<dbReference type="OrthoDB" id="9804661at2"/>
<reference evidence="6 7" key="1">
    <citation type="journal article" date="2018" name="Syst. Appl. Microbiol.">
        <title>Ereboglobus luteus gen. nov. sp. nov. from cockroach guts, and new insights into the oxygen relationship of the genera Opitutus and Didymococcus (Verrucomicrobia: Opitutaceae).</title>
        <authorList>
            <person name="Tegtmeier D."/>
            <person name="Belitz A."/>
            <person name="Radek R."/>
            <person name="Heimerl T."/>
            <person name="Brune A."/>
        </authorList>
    </citation>
    <scope>NUCLEOTIDE SEQUENCE [LARGE SCALE GENOMIC DNA]</scope>
    <source>
        <strain evidence="6 7">Ho45</strain>
    </source>
</reference>
<dbReference type="NCBIfam" id="TIGR02543">
    <property type="entry name" value="List_Bact_rpt"/>
    <property type="match status" value="3"/>
</dbReference>
<dbReference type="Gene3D" id="2.160.20.10">
    <property type="entry name" value="Single-stranded right-handed beta-helix, Pectin lyase-like"/>
    <property type="match status" value="1"/>
</dbReference>
<dbReference type="InterPro" id="IPR007110">
    <property type="entry name" value="Ig-like_dom"/>
</dbReference>
<dbReference type="SMART" id="SM00408">
    <property type="entry name" value="IGc2"/>
    <property type="match status" value="3"/>
</dbReference>
<feature type="chain" id="PRO_5015852624" description="Ig-like domain-containing protein" evidence="4">
    <location>
        <begin position="24"/>
        <end position="3404"/>
    </location>
</feature>
<dbReference type="Gene3D" id="2.120.10.30">
    <property type="entry name" value="TolB, C-terminal domain"/>
    <property type="match status" value="3"/>
</dbReference>
<dbReference type="InterPro" id="IPR005135">
    <property type="entry name" value="Endo/exonuclease/phosphatase"/>
</dbReference>
<feature type="signal peptide" evidence="4">
    <location>
        <begin position="1"/>
        <end position="23"/>
    </location>
</feature>
<comment type="subcellular location">
    <subcellularLocation>
        <location evidence="1">Cell envelope</location>
    </subcellularLocation>
</comment>
<dbReference type="InterPro" id="IPR036691">
    <property type="entry name" value="Endo/exonu/phosph_ase_sf"/>
</dbReference>
<dbReference type="PROSITE" id="PS50835">
    <property type="entry name" value="IG_LIKE"/>
    <property type="match status" value="3"/>
</dbReference>
<dbReference type="Pfam" id="PF13927">
    <property type="entry name" value="Ig_3"/>
    <property type="match status" value="3"/>
</dbReference>
<dbReference type="Pfam" id="PF09479">
    <property type="entry name" value="Flg_new"/>
    <property type="match status" value="4"/>
</dbReference>
<dbReference type="Gene3D" id="2.160.20.20">
    <property type="match status" value="1"/>
</dbReference>
<dbReference type="SUPFAM" id="SSF51126">
    <property type="entry name" value="Pectin lyase-like"/>
    <property type="match status" value="2"/>
</dbReference>
<keyword evidence="3" id="KW-0456">Lyase</keyword>
<dbReference type="InterPro" id="IPR013378">
    <property type="entry name" value="InlB-like_B-rpt"/>
</dbReference>
<dbReference type="Gene3D" id="2.60.40.2700">
    <property type="match status" value="1"/>
</dbReference>
<dbReference type="PANTHER" id="PTHR46388:SF2">
    <property type="entry name" value="NHL REPEAT-CONTAINING PROTEIN 2"/>
    <property type="match status" value="1"/>
</dbReference>
<dbReference type="InterPro" id="IPR002022">
    <property type="entry name" value="Pec_lyase"/>
</dbReference>
<dbReference type="InterPro" id="IPR030895">
    <property type="entry name" value="T5SS_PEPC_rpt"/>
</dbReference>
<evidence type="ECO:0000259" key="5">
    <source>
        <dbReference type="PROSITE" id="PS50835"/>
    </source>
</evidence>
<dbReference type="SUPFAM" id="SSF56219">
    <property type="entry name" value="DNase I-like"/>
    <property type="match status" value="1"/>
</dbReference>
<dbReference type="InterPro" id="IPR011050">
    <property type="entry name" value="Pectin_lyase_fold/virulence"/>
</dbReference>
<proteinExistence type="predicted"/>
<dbReference type="Proteomes" id="UP000244896">
    <property type="component" value="Chromosome"/>
</dbReference>
<dbReference type="Gene3D" id="2.60.40.4270">
    <property type="entry name" value="Listeria-Bacteroides repeat domain"/>
    <property type="match status" value="4"/>
</dbReference>
<gene>
    <name evidence="6" type="ORF">CKA38_13415</name>
</gene>
<dbReference type="Gene3D" id="2.60.40.10">
    <property type="entry name" value="Immunoglobulins"/>
    <property type="match status" value="4"/>
</dbReference>
<keyword evidence="2 4" id="KW-0732">Signal</keyword>
<dbReference type="InterPro" id="IPR011042">
    <property type="entry name" value="6-blade_b-propeller_TolB-like"/>
</dbReference>
<dbReference type="InterPro" id="IPR013783">
    <property type="entry name" value="Ig-like_fold"/>
</dbReference>
<dbReference type="PANTHER" id="PTHR46388">
    <property type="entry name" value="NHL REPEAT-CONTAINING PROTEIN 2"/>
    <property type="match status" value="1"/>
</dbReference>
<dbReference type="InterPro" id="IPR003599">
    <property type="entry name" value="Ig_sub"/>
</dbReference>
<evidence type="ECO:0000313" key="6">
    <source>
        <dbReference type="EMBL" id="AWI10122.1"/>
    </source>
</evidence>
<dbReference type="InterPro" id="IPR012334">
    <property type="entry name" value="Pectin_lyas_fold"/>
</dbReference>
<dbReference type="SMART" id="SM00409">
    <property type="entry name" value="IG"/>
    <property type="match status" value="3"/>
</dbReference>
<evidence type="ECO:0000256" key="1">
    <source>
        <dbReference type="ARBA" id="ARBA00004196"/>
    </source>
</evidence>
<evidence type="ECO:0000313" key="7">
    <source>
        <dbReference type="Proteomes" id="UP000244896"/>
    </source>
</evidence>
<dbReference type="SMART" id="SM00656">
    <property type="entry name" value="Amb_all"/>
    <property type="match status" value="1"/>
</dbReference>
<dbReference type="InterPro" id="IPR003598">
    <property type="entry name" value="Ig_sub2"/>
</dbReference>
<dbReference type="EMBL" id="CP023004">
    <property type="protein sequence ID" value="AWI10122.1"/>
    <property type="molecule type" value="Genomic_DNA"/>
</dbReference>
<evidence type="ECO:0000256" key="2">
    <source>
        <dbReference type="ARBA" id="ARBA00022729"/>
    </source>
</evidence>
<dbReference type="SUPFAM" id="SSF63825">
    <property type="entry name" value="YWTD domain"/>
    <property type="match status" value="1"/>
</dbReference>
<feature type="domain" description="Ig-like" evidence="5">
    <location>
        <begin position="2739"/>
        <end position="2826"/>
    </location>
</feature>
<dbReference type="RefSeq" id="WP_108825968.1">
    <property type="nucleotide sequence ID" value="NZ_CP023004.1"/>
</dbReference>
<dbReference type="InterPro" id="IPR012332">
    <property type="entry name" value="Autotransporter_pectin_lyase_C"/>
</dbReference>
<dbReference type="NCBIfam" id="TIGR02601">
    <property type="entry name" value="autotrns_rpt"/>
    <property type="match status" value="1"/>
</dbReference>
<dbReference type="InterPro" id="IPR036179">
    <property type="entry name" value="Ig-like_dom_sf"/>
</dbReference>
<feature type="domain" description="Ig-like" evidence="5">
    <location>
        <begin position="2831"/>
        <end position="2919"/>
    </location>
</feature>
<dbReference type="GO" id="GO:0016829">
    <property type="term" value="F:lyase activity"/>
    <property type="evidence" value="ECO:0007669"/>
    <property type="project" value="UniProtKB-KW"/>
</dbReference>
<dbReference type="KEGG" id="elut:CKA38_13415"/>
<evidence type="ECO:0000256" key="3">
    <source>
        <dbReference type="ARBA" id="ARBA00023239"/>
    </source>
</evidence>
<accession>A0A2U8E6G8</accession>
<organism evidence="6 7">
    <name type="scientific">Ereboglobus luteus</name>
    <dbReference type="NCBI Taxonomy" id="1796921"/>
    <lineage>
        <taxon>Bacteria</taxon>
        <taxon>Pseudomonadati</taxon>
        <taxon>Verrucomicrobiota</taxon>
        <taxon>Opitutia</taxon>
        <taxon>Opitutales</taxon>
        <taxon>Opitutaceae</taxon>
        <taxon>Ereboglobus</taxon>
    </lineage>
</organism>
<name>A0A2U8E6G8_9BACT</name>
<dbReference type="Gene3D" id="3.60.10.10">
    <property type="entry name" value="Endonuclease/exonuclease/phosphatase"/>
    <property type="match status" value="1"/>
</dbReference>
<dbReference type="InterPro" id="IPR042229">
    <property type="entry name" value="Listeria/Bacterioides_rpt_sf"/>
</dbReference>
<dbReference type="GO" id="GO:0030313">
    <property type="term" value="C:cell envelope"/>
    <property type="evidence" value="ECO:0007669"/>
    <property type="project" value="UniProtKB-SubCell"/>
</dbReference>
<feature type="domain" description="Ig-like" evidence="5">
    <location>
        <begin position="3286"/>
        <end position="3365"/>
    </location>
</feature>
<dbReference type="SUPFAM" id="SSF48726">
    <property type="entry name" value="Immunoglobulin"/>
    <property type="match status" value="3"/>
</dbReference>
<keyword evidence="7" id="KW-1185">Reference proteome</keyword>